<dbReference type="EMBL" id="JABBWD010000020">
    <property type="protein sequence ID" value="KAG1777545.1"/>
    <property type="molecule type" value="Genomic_DNA"/>
</dbReference>
<sequence>MSLSLPALAFFLALQSIDVAASVVYLPEPANNGNGNGSSSTTASASTSTTSSSVKHQSSTTYTSNTHTSSSSTSITQSSSTSSSSTSTTATTGTLTSSSSSYTSTSSTSSSSSAPNNVYGSTSTTSQGLSAAARTGLAFGIMIFLILSAMLVWYLRRRCRIAREKTSDGPALLSSEISQYHPPAPGVSPERELLGPPPPRLNPAYPNMPDISRSSCHSAISSIAPLLSDISSRSPRPVSAWNRYSTSSSATNTQPITTEDVPTLPNPHDPSIAPTHSASHVCSTPHTDPFNISVLAPSAATMSTFTVPAGGSSNSQEPPLSSLYTDLVQHQKQLELEHDKRLEAQEGLQDPPPEYFS</sequence>
<keyword evidence="3" id="KW-0732">Signal</keyword>
<evidence type="ECO:0000256" key="1">
    <source>
        <dbReference type="SAM" id="MobiDB-lite"/>
    </source>
</evidence>
<dbReference type="Proteomes" id="UP000714275">
    <property type="component" value="Unassembled WGS sequence"/>
</dbReference>
<feature type="compositionally biased region" description="Polar residues" evidence="1">
    <location>
        <begin position="114"/>
        <end position="126"/>
    </location>
</feature>
<protein>
    <submittedName>
        <fullName evidence="4">Uncharacterized protein</fullName>
    </submittedName>
</protein>
<feature type="compositionally biased region" description="Polar residues" evidence="1">
    <location>
        <begin position="274"/>
        <end position="284"/>
    </location>
</feature>
<feature type="compositionally biased region" description="Basic and acidic residues" evidence="1">
    <location>
        <begin position="335"/>
        <end position="344"/>
    </location>
</feature>
<feature type="chain" id="PRO_5040265193" evidence="3">
    <location>
        <begin position="22"/>
        <end position="357"/>
    </location>
</feature>
<evidence type="ECO:0000256" key="2">
    <source>
        <dbReference type="SAM" id="Phobius"/>
    </source>
</evidence>
<dbReference type="AlphaFoldDB" id="A0A9P6ZWJ9"/>
<dbReference type="OrthoDB" id="2681752at2759"/>
<name>A0A9P6ZWJ9_9AGAM</name>
<feature type="region of interest" description="Disordered" evidence="1">
    <location>
        <begin position="335"/>
        <end position="357"/>
    </location>
</feature>
<feature type="signal peptide" evidence="3">
    <location>
        <begin position="1"/>
        <end position="21"/>
    </location>
</feature>
<feature type="region of interest" description="Disordered" evidence="1">
    <location>
        <begin position="29"/>
        <end position="126"/>
    </location>
</feature>
<keyword evidence="2" id="KW-1133">Transmembrane helix</keyword>
<feature type="compositionally biased region" description="Low complexity" evidence="1">
    <location>
        <begin position="30"/>
        <end position="113"/>
    </location>
</feature>
<accession>A0A9P6ZWJ9</accession>
<keyword evidence="5" id="KW-1185">Reference proteome</keyword>
<keyword evidence="2" id="KW-0812">Transmembrane</keyword>
<comment type="caution">
    <text evidence="4">The sequence shown here is derived from an EMBL/GenBank/DDBJ whole genome shotgun (WGS) entry which is preliminary data.</text>
</comment>
<feature type="transmembrane region" description="Helical" evidence="2">
    <location>
        <begin position="136"/>
        <end position="155"/>
    </location>
</feature>
<organism evidence="4 5">
    <name type="scientific">Suillus placidus</name>
    <dbReference type="NCBI Taxonomy" id="48579"/>
    <lineage>
        <taxon>Eukaryota</taxon>
        <taxon>Fungi</taxon>
        <taxon>Dikarya</taxon>
        <taxon>Basidiomycota</taxon>
        <taxon>Agaricomycotina</taxon>
        <taxon>Agaricomycetes</taxon>
        <taxon>Agaricomycetidae</taxon>
        <taxon>Boletales</taxon>
        <taxon>Suillineae</taxon>
        <taxon>Suillaceae</taxon>
        <taxon>Suillus</taxon>
    </lineage>
</organism>
<feature type="region of interest" description="Disordered" evidence="1">
    <location>
        <begin position="241"/>
        <end position="284"/>
    </location>
</feature>
<evidence type="ECO:0000313" key="4">
    <source>
        <dbReference type="EMBL" id="KAG1777545.1"/>
    </source>
</evidence>
<feature type="compositionally biased region" description="Polar residues" evidence="1">
    <location>
        <begin position="242"/>
        <end position="257"/>
    </location>
</feature>
<proteinExistence type="predicted"/>
<evidence type="ECO:0000313" key="5">
    <source>
        <dbReference type="Proteomes" id="UP000714275"/>
    </source>
</evidence>
<evidence type="ECO:0000256" key="3">
    <source>
        <dbReference type="SAM" id="SignalP"/>
    </source>
</evidence>
<reference evidence="4" key="1">
    <citation type="journal article" date="2020" name="New Phytol.">
        <title>Comparative genomics reveals dynamic genome evolution in host specialist ectomycorrhizal fungi.</title>
        <authorList>
            <person name="Lofgren L.A."/>
            <person name="Nguyen N.H."/>
            <person name="Vilgalys R."/>
            <person name="Ruytinx J."/>
            <person name="Liao H.L."/>
            <person name="Branco S."/>
            <person name="Kuo A."/>
            <person name="LaButti K."/>
            <person name="Lipzen A."/>
            <person name="Andreopoulos W."/>
            <person name="Pangilinan J."/>
            <person name="Riley R."/>
            <person name="Hundley H."/>
            <person name="Na H."/>
            <person name="Barry K."/>
            <person name="Grigoriev I.V."/>
            <person name="Stajich J.E."/>
            <person name="Kennedy P.G."/>
        </authorList>
    </citation>
    <scope>NUCLEOTIDE SEQUENCE</scope>
    <source>
        <strain evidence="4">DOB743</strain>
    </source>
</reference>
<gene>
    <name evidence="4" type="ORF">EV702DRAFT_265642</name>
</gene>
<keyword evidence="2" id="KW-0472">Membrane</keyword>